<proteinExistence type="predicted"/>
<dbReference type="STRING" id="865937.Gilli_0869"/>
<evidence type="ECO:0000313" key="2">
    <source>
        <dbReference type="EMBL" id="EHQ01559.1"/>
    </source>
</evidence>
<sequence>MKRYLKNNKECIFCNSRRKLIQVTPEEIVRQEFVSKLINEYHVPQELISVEVPLSYYKKGKPGRADIIVLGLDQDSRELIPLIVIECKAPNIHLTDKVFQQVMGYDEFLGPEIMVMTNGIETISYSWNNEKDDYCKIEFIPSYADIIAGIDLKFQEDFNEPWIRPDHKDPLDINYQILLNDAIIGEDSNKMWIPLITNLAGLIYDESQIAKNIQINDKTKVIDGGLRYTTFGNAGGGSFTGMYRYFMLENLNNETEIISISIMGKLSSKNHPKWGNSKGNTIFNIAIDDFENSHLSLEYALDRFVTKENCKYSFWHDGTLTVGKLGRVKNIEVINYIKENSPSLIKDDRIYLGTVDNTIEFKWEDIQVASLISNFIKYGIIRDQFRRAYKQASI</sequence>
<reference evidence="3" key="1">
    <citation type="journal article" date="2012" name="Stand. Genomic Sci.">
        <title>Genome sequence of the Antarctic rhodopsins-containing flavobacterium Gillisia limnaea type strain (R-8282(T)).</title>
        <authorList>
            <person name="Riedel T."/>
            <person name="Held B."/>
            <person name="Nolan M."/>
            <person name="Lucas S."/>
            <person name="Lapidus A."/>
            <person name="Tice H."/>
            <person name="Del Rio T.G."/>
            <person name="Cheng J.F."/>
            <person name="Han C."/>
            <person name="Tapia R."/>
            <person name="Goodwin L.A."/>
            <person name="Pitluck S."/>
            <person name="Liolios K."/>
            <person name="Mavromatis K."/>
            <person name="Pagani I."/>
            <person name="Ivanova N."/>
            <person name="Mikhailova N."/>
            <person name="Pati A."/>
            <person name="Chen A."/>
            <person name="Palaniappan K."/>
            <person name="Land M."/>
            <person name="Rohde M."/>
            <person name="Tindall B.J."/>
            <person name="Detter J.C."/>
            <person name="Goker M."/>
            <person name="Bristow J."/>
            <person name="Eisen J.A."/>
            <person name="Markowitz V."/>
            <person name="Hugenholtz P."/>
            <person name="Kyrpides N.C."/>
            <person name="Klenk H.P."/>
            <person name="Woyke T."/>
        </authorList>
    </citation>
    <scope>NUCLEOTIDE SEQUENCE [LARGE SCALE GENOMIC DNA]</scope>
    <source>
        <strain evidence="3">DSM 15749 / LMG 21470 / R-8282</strain>
    </source>
</reference>
<dbReference type="InterPro" id="IPR029464">
    <property type="entry name" value="HSDR_N"/>
</dbReference>
<evidence type="ECO:0000259" key="1">
    <source>
        <dbReference type="Pfam" id="PF13588"/>
    </source>
</evidence>
<dbReference type="OrthoDB" id="2830141at2"/>
<organism evidence="2 3">
    <name type="scientific">Gillisia limnaea (strain DSM 15749 / LMG 21470 / R-8282)</name>
    <dbReference type="NCBI Taxonomy" id="865937"/>
    <lineage>
        <taxon>Bacteria</taxon>
        <taxon>Pseudomonadati</taxon>
        <taxon>Bacteroidota</taxon>
        <taxon>Flavobacteriia</taxon>
        <taxon>Flavobacteriales</taxon>
        <taxon>Flavobacteriaceae</taxon>
        <taxon>Gillisia</taxon>
    </lineage>
</organism>
<keyword evidence="3" id="KW-1185">Reference proteome</keyword>
<feature type="domain" description="Type I restriction enzyme R protein N-terminal" evidence="1">
    <location>
        <begin position="25"/>
        <end position="141"/>
    </location>
</feature>
<evidence type="ECO:0000313" key="3">
    <source>
        <dbReference type="Proteomes" id="UP000003844"/>
    </source>
</evidence>
<dbReference type="EMBL" id="JH594606">
    <property type="protein sequence ID" value="EHQ01559.1"/>
    <property type="molecule type" value="Genomic_DNA"/>
</dbReference>
<dbReference type="eggNOG" id="COG4096">
    <property type="taxonomic scope" value="Bacteria"/>
</dbReference>
<dbReference type="AlphaFoldDB" id="H2BTH3"/>
<protein>
    <recommendedName>
        <fullName evidence="1">Type I restriction enzyme R protein N-terminal domain-containing protein</fullName>
    </recommendedName>
</protein>
<gene>
    <name evidence="2" type="ORF">Gilli_0869</name>
</gene>
<accession>H2BTH3</accession>
<dbReference type="Proteomes" id="UP000003844">
    <property type="component" value="Unassembled WGS sequence"/>
</dbReference>
<dbReference type="RefSeq" id="WP_006987881.1">
    <property type="nucleotide sequence ID" value="NZ_JH594606.1"/>
</dbReference>
<dbReference type="Pfam" id="PF13588">
    <property type="entry name" value="HSDR_N_2"/>
    <property type="match status" value="1"/>
</dbReference>
<name>H2BTH3_GILLR</name>
<dbReference type="HOGENOM" id="CLU_055396_0_0_10"/>